<dbReference type="RefSeq" id="WP_054966925.1">
    <property type="nucleotide sequence ID" value="NZ_FMUN01000001.1"/>
</dbReference>
<dbReference type="Proteomes" id="UP000183104">
    <property type="component" value="Unassembled WGS sequence"/>
</dbReference>
<name>A0A0P9C7B0_9GAMM</name>
<evidence type="ECO:0000313" key="2">
    <source>
        <dbReference type="Proteomes" id="UP000183104"/>
    </source>
</evidence>
<evidence type="ECO:0000313" key="1">
    <source>
        <dbReference type="EMBL" id="SCX77806.1"/>
    </source>
</evidence>
<reference evidence="2" key="1">
    <citation type="submission" date="2016-10" db="EMBL/GenBank/DDBJ databases">
        <authorList>
            <person name="Varghese N."/>
        </authorList>
    </citation>
    <scope>NUCLEOTIDE SEQUENCE [LARGE SCALE GENOMIC DNA]</scope>
    <source>
        <strain evidence="2">HL 19</strain>
    </source>
</reference>
<organism evidence="1 2">
    <name type="scientific">Thiohalorhabdus denitrificans</name>
    <dbReference type="NCBI Taxonomy" id="381306"/>
    <lineage>
        <taxon>Bacteria</taxon>
        <taxon>Pseudomonadati</taxon>
        <taxon>Pseudomonadota</taxon>
        <taxon>Gammaproteobacteria</taxon>
        <taxon>Thiohalorhabdales</taxon>
        <taxon>Thiohalorhabdaceae</taxon>
        <taxon>Thiohalorhabdus</taxon>
    </lineage>
</organism>
<sequence>MDQQQRRWLRPWREVKSDTYYPSPGLIRLRGRHQLRTPRRPLDAREAAALVREVQEVHDRFQDELDRCVDQLLERLYGPEPPSDGNGSS</sequence>
<proteinExistence type="predicted"/>
<accession>A0A0P9C7B0</accession>
<dbReference type="AlphaFoldDB" id="A0A0P9C7B0"/>
<gene>
    <name evidence="1" type="ORF">SAMN05661077_0381</name>
</gene>
<dbReference type="STRING" id="381306.AN478_12375"/>
<dbReference type="EMBL" id="FMUN01000001">
    <property type="protein sequence ID" value="SCX77806.1"/>
    <property type="molecule type" value="Genomic_DNA"/>
</dbReference>
<keyword evidence="2" id="KW-1185">Reference proteome</keyword>
<protein>
    <submittedName>
        <fullName evidence="1">Uncharacterized protein</fullName>
    </submittedName>
</protein>